<dbReference type="EMBL" id="JAKOGI010001645">
    <property type="protein sequence ID" value="KAJ8424585.1"/>
    <property type="molecule type" value="Genomic_DNA"/>
</dbReference>
<dbReference type="PANTHER" id="PTHR33735:SF10">
    <property type="entry name" value="EXPRESSED PROTEIN"/>
    <property type="match status" value="1"/>
</dbReference>
<feature type="compositionally biased region" description="Pro residues" evidence="1">
    <location>
        <begin position="89"/>
        <end position="99"/>
    </location>
</feature>
<keyword evidence="3" id="KW-1185">Reference proteome</keyword>
<dbReference type="PANTHER" id="PTHR33735">
    <property type="entry name" value="EXPRESSED PROTEIN"/>
    <property type="match status" value="1"/>
</dbReference>
<dbReference type="Proteomes" id="UP001153076">
    <property type="component" value="Unassembled WGS sequence"/>
</dbReference>
<name>A0A9Q1GQ31_9CARY</name>
<comment type="caution">
    <text evidence="2">The sequence shown here is derived from an EMBL/GenBank/DDBJ whole genome shotgun (WGS) entry which is preliminary data.</text>
</comment>
<dbReference type="AlphaFoldDB" id="A0A9Q1GQ31"/>
<feature type="region of interest" description="Disordered" evidence="1">
    <location>
        <begin position="75"/>
        <end position="102"/>
    </location>
</feature>
<gene>
    <name evidence="2" type="ORF">Cgig2_000590</name>
</gene>
<sequence>MSTRIRDKMQGLLEFLRLYRSKSSAALGDQNASVAAKLWQRIRSDDSKGLLSCGMGRLAGPNFVHAAAAAAARGGFKVDGTRGHNGKSPRPPSSKPSSPPGGRFPNWEKLFLGSVFSLLLAFWTPKWTTLLEIGGEAEVVINEVEEVAELVEKGATVVEKVSEEVADTHPSNNKIKEAALTVERISKEAAKDAQIAQEIIHKIDAAKENLEDVGEIVDPVIENVGYHHDKSKKTT</sequence>
<accession>A0A9Q1GQ31</accession>
<evidence type="ECO:0000256" key="1">
    <source>
        <dbReference type="SAM" id="MobiDB-lite"/>
    </source>
</evidence>
<organism evidence="2 3">
    <name type="scientific">Carnegiea gigantea</name>
    <dbReference type="NCBI Taxonomy" id="171969"/>
    <lineage>
        <taxon>Eukaryota</taxon>
        <taxon>Viridiplantae</taxon>
        <taxon>Streptophyta</taxon>
        <taxon>Embryophyta</taxon>
        <taxon>Tracheophyta</taxon>
        <taxon>Spermatophyta</taxon>
        <taxon>Magnoliopsida</taxon>
        <taxon>eudicotyledons</taxon>
        <taxon>Gunneridae</taxon>
        <taxon>Pentapetalae</taxon>
        <taxon>Caryophyllales</taxon>
        <taxon>Cactineae</taxon>
        <taxon>Cactaceae</taxon>
        <taxon>Cactoideae</taxon>
        <taxon>Echinocereeae</taxon>
        <taxon>Carnegiea</taxon>
    </lineage>
</organism>
<protein>
    <submittedName>
        <fullName evidence="2">Uncharacterized protein</fullName>
    </submittedName>
</protein>
<proteinExistence type="predicted"/>
<evidence type="ECO:0000313" key="2">
    <source>
        <dbReference type="EMBL" id="KAJ8424585.1"/>
    </source>
</evidence>
<dbReference type="OrthoDB" id="783687at2759"/>
<evidence type="ECO:0000313" key="3">
    <source>
        <dbReference type="Proteomes" id="UP001153076"/>
    </source>
</evidence>
<reference evidence="2" key="1">
    <citation type="submission" date="2022-04" db="EMBL/GenBank/DDBJ databases">
        <title>Carnegiea gigantea Genome sequencing and assembly v2.</title>
        <authorList>
            <person name="Copetti D."/>
            <person name="Sanderson M.J."/>
            <person name="Burquez A."/>
            <person name="Wojciechowski M.F."/>
        </authorList>
    </citation>
    <scope>NUCLEOTIDE SEQUENCE</scope>
    <source>
        <strain evidence="2">SGP5-SGP5p</strain>
        <tissue evidence="2">Aerial part</tissue>
    </source>
</reference>